<evidence type="ECO:0000313" key="4">
    <source>
        <dbReference type="RefSeq" id="XP_031569286.1"/>
    </source>
</evidence>
<dbReference type="InterPro" id="IPR051135">
    <property type="entry name" value="Gal/GlcNAc/GalNAc_ST"/>
</dbReference>
<dbReference type="InterPro" id="IPR027417">
    <property type="entry name" value="P-loop_NTPase"/>
</dbReference>
<accession>A0A6P8IQD8</accession>
<evidence type="ECO:0000313" key="3">
    <source>
        <dbReference type="Proteomes" id="UP000515163"/>
    </source>
</evidence>
<dbReference type="GeneID" id="116303822"/>
<dbReference type="GO" id="GO:0001517">
    <property type="term" value="F:N-acetylglucosamine 6-O-sulfotransferase activity"/>
    <property type="evidence" value="ECO:0007669"/>
    <property type="project" value="TreeGrafter"/>
</dbReference>
<protein>
    <submittedName>
        <fullName evidence="4">Carbohydrate sulfotransferase 5-like</fullName>
    </submittedName>
</protein>
<dbReference type="RefSeq" id="XP_031569286.1">
    <property type="nucleotide sequence ID" value="XM_031713426.1"/>
</dbReference>
<dbReference type="AlphaFoldDB" id="A0A6P8IQD8"/>
<keyword evidence="1" id="KW-1133">Transmembrane helix</keyword>
<dbReference type="InParanoid" id="A0A6P8IQD8"/>
<dbReference type="PANTHER" id="PTHR10704:SF44">
    <property type="entry name" value="LD35051P-RELATED"/>
    <property type="match status" value="1"/>
</dbReference>
<sequence>MLTYVGIRNILFSLTLSCLLIVYFQYWKTQRCCDELYSLTFRMEPPPPALVLELREKPLENTQDLRRPKSSQNEQGKQTNLMIISQGRSGSSFIGQIFNHHPDVFYIYEPLHTLERVDNFDNFIGNNTSEYNQRASMILEEIFNCSFRKSPYLDYLSRPGHFRLSSRVLRSPPFCTREAENTTAKEVFEKQLCSYLEPVLLNQVCKKYSVTVMKVLEHRLIGRTLESLKPLLEMEEYDNKILYLVRDPRAVISSMYQAGWIASIGKDGQLIPYQPISRRFHWYVQRICHQMETNVKFVKHPPYWSKKRLFLLRYEDLITNPENITKDMFEFIDLGEATGIKEWVYDHMNAHNTTLGGTEETYATKKNASLTLKKWRLEASREMVKVVEKHCKTVMDLLSYTQTKVLRLYSMT</sequence>
<keyword evidence="1" id="KW-0812">Transmembrane</keyword>
<dbReference type="GO" id="GO:0006790">
    <property type="term" value="P:sulfur compound metabolic process"/>
    <property type="evidence" value="ECO:0007669"/>
    <property type="project" value="TreeGrafter"/>
</dbReference>
<proteinExistence type="predicted"/>
<feature type="domain" description="Sulfotransferase" evidence="2">
    <location>
        <begin position="79"/>
        <end position="397"/>
    </location>
</feature>
<dbReference type="Pfam" id="PF00685">
    <property type="entry name" value="Sulfotransfer_1"/>
    <property type="match status" value="1"/>
</dbReference>
<dbReference type="PANTHER" id="PTHR10704">
    <property type="entry name" value="CARBOHYDRATE SULFOTRANSFERASE"/>
    <property type="match status" value="1"/>
</dbReference>
<dbReference type="FunFam" id="3.40.50.300:FF:003242">
    <property type="entry name" value="Predicted protein"/>
    <property type="match status" value="1"/>
</dbReference>
<dbReference type="KEGG" id="aten:116303822"/>
<dbReference type="Gene3D" id="3.40.50.300">
    <property type="entry name" value="P-loop containing nucleotide triphosphate hydrolases"/>
    <property type="match status" value="1"/>
</dbReference>
<evidence type="ECO:0000259" key="2">
    <source>
        <dbReference type="Pfam" id="PF00685"/>
    </source>
</evidence>
<dbReference type="OrthoDB" id="6138663at2759"/>
<reference evidence="4" key="1">
    <citation type="submission" date="2025-08" db="UniProtKB">
        <authorList>
            <consortium name="RefSeq"/>
        </authorList>
    </citation>
    <scope>IDENTIFICATION</scope>
    <source>
        <tissue evidence="4">Tentacle</tissue>
    </source>
</reference>
<evidence type="ECO:0000256" key="1">
    <source>
        <dbReference type="SAM" id="Phobius"/>
    </source>
</evidence>
<name>A0A6P8IQD8_ACTTE</name>
<feature type="transmembrane region" description="Helical" evidence="1">
    <location>
        <begin position="7"/>
        <end position="27"/>
    </location>
</feature>
<dbReference type="Proteomes" id="UP000515163">
    <property type="component" value="Unplaced"/>
</dbReference>
<organism evidence="3 4">
    <name type="scientific">Actinia tenebrosa</name>
    <name type="common">Australian red waratah sea anemone</name>
    <dbReference type="NCBI Taxonomy" id="6105"/>
    <lineage>
        <taxon>Eukaryota</taxon>
        <taxon>Metazoa</taxon>
        <taxon>Cnidaria</taxon>
        <taxon>Anthozoa</taxon>
        <taxon>Hexacorallia</taxon>
        <taxon>Actiniaria</taxon>
        <taxon>Actiniidae</taxon>
        <taxon>Actinia</taxon>
    </lineage>
</organism>
<keyword evidence="1" id="KW-0472">Membrane</keyword>
<dbReference type="GO" id="GO:0006044">
    <property type="term" value="P:N-acetylglucosamine metabolic process"/>
    <property type="evidence" value="ECO:0007669"/>
    <property type="project" value="TreeGrafter"/>
</dbReference>
<gene>
    <name evidence="4" type="primary">LOC116303822</name>
</gene>
<dbReference type="SUPFAM" id="SSF52540">
    <property type="entry name" value="P-loop containing nucleoside triphosphate hydrolases"/>
    <property type="match status" value="1"/>
</dbReference>
<dbReference type="InterPro" id="IPR000863">
    <property type="entry name" value="Sulfotransferase_dom"/>
</dbReference>
<keyword evidence="3" id="KW-1185">Reference proteome</keyword>